<dbReference type="Proteomes" id="UP000198598">
    <property type="component" value="Unassembled WGS sequence"/>
</dbReference>
<evidence type="ECO:0000313" key="1">
    <source>
        <dbReference type="EMBL" id="SFD33442.1"/>
    </source>
</evidence>
<dbReference type="Gene3D" id="3.40.50.12780">
    <property type="entry name" value="N-terminal domain of ligase-like"/>
    <property type="match status" value="1"/>
</dbReference>
<evidence type="ECO:0008006" key="3">
    <source>
        <dbReference type="Google" id="ProtNLM"/>
    </source>
</evidence>
<dbReference type="STRING" id="662367.SAMN05216167_104398"/>
<proteinExistence type="predicted"/>
<name>A0A1I1RH10_9BACT</name>
<dbReference type="EMBL" id="FOLQ01000004">
    <property type="protein sequence ID" value="SFD33442.1"/>
    <property type="molecule type" value="Genomic_DNA"/>
</dbReference>
<dbReference type="InterPro" id="IPR042099">
    <property type="entry name" value="ANL_N_sf"/>
</dbReference>
<organism evidence="1 2">
    <name type="scientific">Spirosoma endophyticum</name>
    <dbReference type="NCBI Taxonomy" id="662367"/>
    <lineage>
        <taxon>Bacteria</taxon>
        <taxon>Pseudomonadati</taxon>
        <taxon>Bacteroidota</taxon>
        <taxon>Cytophagia</taxon>
        <taxon>Cytophagales</taxon>
        <taxon>Cytophagaceae</taxon>
        <taxon>Spirosoma</taxon>
    </lineage>
</organism>
<dbReference type="OrthoDB" id="182577at2"/>
<dbReference type="AlphaFoldDB" id="A0A1I1RH10"/>
<evidence type="ECO:0000313" key="2">
    <source>
        <dbReference type="Proteomes" id="UP000198598"/>
    </source>
</evidence>
<keyword evidence="2" id="KW-1185">Reference proteome</keyword>
<sequence length="385" mass="43166">MSFSLTLSTGAAALRQSLRQQILALSSSPPNRDTFESLALTVFQYQAAFNPVYSNYLRHLNCQPEQVTTLRQVPFMPIGFFKQHAILTGIDVESNPVSTSTLTFASSGTTGEQTSRHYVPDADLYDAISTRIFEQTYGPLQNFHILALLPSYLERNNSSLVYMVQRFIEQTGLNQATKSAENAFTSGFFLHNYDELTERLQQLARQPDGKKILLIGVTFGLLDWAESTRELTFLGKLPDLIVMETGGMKGRRKELLREEVHEILTNHLGIRSVHSEYGMTELLSQAYSMGSGVFRPSSTLRVFLRDINDPFFLYPEEYSRDGERRTGGINIVDLANLDSCSFIETQDLGQYIGDADESIESGPGNFRVIGRFDNSDVRGCNLMIG</sequence>
<dbReference type="RefSeq" id="WP_093827014.1">
    <property type="nucleotide sequence ID" value="NZ_FOLQ01000004.1"/>
</dbReference>
<accession>A0A1I1RH10</accession>
<protein>
    <recommendedName>
        <fullName evidence="3">Acyl-protein synthetase, LuxE</fullName>
    </recommendedName>
</protein>
<gene>
    <name evidence="1" type="ORF">SAMN05216167_104398</name>
</gene>
<reference evidence="1 2" key="1">
    <citation type="submission" date="2016-10" db="EMBL/GenBank/DDBJ databases">
        <authorList>
            <person name="de Groot N.N."/>
        </authorList>
    </citation>
    <scope>NUCLEOTIDE SEQUENCE [LARGE SCALE GENOMIC DNA]</scope>
    <source>
        <strain evidence="1 2">DSM 26130</strain>
    </source>
</reference>